<sequence>MVGVQQAVAQTTDWQVSGALGVASEGVSKDVGETSDRGQFKGSIEAVHGPVFISASLRNLHEAGGIDGQQEYVLGLKGRAQGFDLAFGGGYKIKTNAPSGFDAHFVEWQADVSRTFASGTTVRVTDVYASDAPGATQGDNWIEAGLSQVINAHWSVSGAVGTRRLTPKNDYSAVNLGATYALLPRTKIDLRYYDTDRHDAGDAFKSRLVLQLMQNF</sequence>
<dbReference type="GO" id="GO:0016020">
    <property type="term" value="C:membrane"/>
    <property type="evidence" value="ECO:0007669"/>
    <property type="project" value="InterPro"/>
</dbReference>
<name>V4RU03_9CAUL</name>
<organism evidence="2 3">
    <name type="scientific">Asticcacaulis benevestitus DSM 16100 = ATCC BAA-896</name>
    <dbReference type="NCBI Taxonomy" id="1121022"/>
    <lineage>
        <taxon>Bacteria</taxon>
        <taxon>Pseudomonadati</taxon>
        <taxon>Pseudomonadota</taxon>
        <taxon>Alphaproteobacteria</taxon>
        <taxon>Caulobacterales</taxon>
        <taxon>Caulobacteraceae</taxon>
        <taxon>Asticcacaulis</taxon>
    </lineage>
</organism>
<evidence type="ECO:0000313" key="3">
    <source>
        <dbReference type="Proteomes" id="UP000017837"/>
    </source>
</evidence>
<protein>
    <recommendedName>
        <fullName evidence="1">Porin domain-containing protein</fullName>
    </recommendedName>
</protein>
<evidence type="ECO:0000313" key="2">
    <source>
        <dbReference type="EMBL" id="ESQ94643.1"/>
    </source>
</evidence>
<dbReference type="GO" id="GO:0015288">
    <property type="term" value="F:porin activity"/>
    <property type="evidence" value="ECO:0007669"/>
    <property type="project" value="InterPro"/>
</dbReference>
<evidence type="ECO:0000259" key="1">
    <source>
        <dbReference type="Pfam" id="PF13609"/>
    </source>
</evidence>
<accession>V4RU03</accession>
<dbReference type="Proteomes" id="UP000017837">
    <property type="component" value="Unassembled WGS sequence"/>
</dbReference>
<comment type="caution">
    <text evidence="2">The sequence shown here is derived from an EMBL/GenBank/DDBJ whole genome shotgun (WGS) entry which is preliminary data.</text>
</comment>
<feature type="domain" description="Porin" evidence="1">
    <location>
        <begin position="59"/>
        <end position="197"/>
    </location>
</feature>
<dbReference type="AlphaFoldDB" id="V4RU03"/>
<proteinExistence type="predicted"/>
<dbReference type="Gene3D" id="2.40.160.10">
    <property type="entry name" value="Porin"/>
    <property type="match status" value="1"/>
</dbReference>
<dbReference type="SUPFAM" id="SSF56935">
    <property type="entry name" value="Porins"/>
    <property type="match status" value="1"/>
</dbReference>
<reference evidence="2 3" key="1">
    <citation type="journal article" date="2014" name="Nature">
        <title>Sequential evolution of bacterial morphology by co-option of a developmental regulator.</title>
        <authorList>
            <person name="Jiang C."/>
            <person name="Brown P.J."/>
            <person name="Ducret A."/>
            <person name="Brun Y.V."/>
        </authorList>
    </citation>
    <scope>NUCLEOTIDE SEQUENCE [LARGE SCALE GENOMIC DNA]</scope>
    <source>
        <strain evidence="2 3">DSM 16100</strain>
    </source>
</reference>
<dbReference type="PATRIC" id="fig|1121022.4.peg.136"/>
<dbReference type="EMBL" id="AWGB01000001">
    <property type="protein sequence ID" value="ESQ94643.1"/>
    <property type="molecule type" value="Genomic_DNA"/>
</dbReference>
<dbReference type="InterPro" id="IPR023614">
    <property type="entry name" value="Porin_dom_sf"/>
</dbReference>
<dbReference type="InterPro" id="IPR033900">
    <property type="entry name" value="Gram_neg_porin_domain"/>
</dbReference>
<gene>
    <name evidence="2" type="ORF">ABENE_00690</name>
</gene>
<keyword evidence="3" id="KW-1185">Reference proteome</keyword>
<dbReference type="eggNOG" id="ENOG5033TE6">
    <property type="taxonomic scope" value="Bacteria"/>
</dbReference>
<dbReference type="Pfam" id="PF13609">
    <property type="entry name" value="Porin_4"/>
    <property type="match status" value="1"/>
</dbReference>